<sequence length="444" mass="49658">MPLWMLLLIMLLDINGNIPYDSLFVADGNPTYQIYDVVLVAKQDDDNGGTIKEDMEREWNVAKSYNGQVIQMTNRFGEQVYQNTTGYSLTIEDIFGLIKTGMDENYSTLDVEYDDDFRGDYGFPKRVVLVESAVRAEEAYTLTFDYLAPISKWQNELGAAKALWSKQNLSTYNYRFFRQCECIEEANTEALVKVVDGNVAAIDLGSPTFGEAFTMDGLFTIIEDAINAKAFRVDVTYNREYGYPISVYIDYEEMVVGADFIISAWALTPLTKWQTELEAGKLLWSEQNLKTYDHTCQRSCRCPDGMHQQLCECSDESQLAKLVQVVDGKVFAVDGSPVQATQRSSSASLDEVPTLGGLFTIIQEAINGNAFRVDVDYDPEYAYPVLIDFTRDPADEECIISAILEEVKDGGAREDSGPASSALKTTTTLMGHLGIASLLLCMIW</sequence>
<dbReference type="InterPro" id="IPR046172">
    <property type="entry name" value="DUF6174"/>
</dbReference>
<dbReference type="Proteomes" id="UP001295423">
    <property type="component" value="Unassembled WGS sequence"/>
</dbReference>
<keyword evidence="3" id="KW-1185">Reference proteome</keyword>
<proteinExistence type="predicted"/>
<gene>
    <name evidence="2" type="ORF">CYCCA115_LOCUS22883</name>
</gene>
<organism evidence="2 3">
    <name type="scientific">Cylindrotheca closterium</name>
    <dbReference type="NCBI Taxonomy" id="2856"/>
    <lineage>
        <taxon>Eukaryota</taxon>
        <taxon>Sar</taxon>
        <taxon>Stramenopiles</taxon>
        <taxon>Ochrophyta</taxon>
        <taxon>Bacillariophyta</taxon>
        <taxon>Bacillariophyceae</taxon>
        <taxon>Bacillariophycidae</taxon>
        <taxon>Bacillariales</taxon>
        <taxon>Bacillariaceae</taxon>
        <taxon>Cylindrotheca</taxon>
    </lineage>
</organism>
<dbReference type="Pfam" id="PF19671">
    <property type="entry name" value="DUF6174"/>
    <property type="match status" value="3"/>
</dbReference>
<feature type="signal peptide" evidence="1">
    <location>
        <begin position="1"/>
        <end position="16"/>
    </location>
</feature>
<dbReference type="AlphaFoldDB" id="A0AAD2GAX9"/>
<evidence type="ECO:0000313" key="3">
    <source>
        <dbReference type="Proteomes" id="UP001295423"/>
    </source>
</evidence>
<dbReference type="EMBL" id="CAKOGP040002336">
    <property type="protein sequence ID" value="CAJ1967670.1"/>
    <property type="molecule type" value="Genomic_DNA"/>
</dbReference>
<evidence type="ECO:0000256" key="1">
    <source>
        <dbReference type="SAM" id="SignalP"/>
    </source>
</evidence>
<name>A0AAD2GAX9_9STRA</name>
<reference evidence="2" key="1">
    <citation type="submission" date="2023-08" db="EMBL/GenBank/DDBJ databases">
        <authorList>
            <person name="Audoor S."/>
            <person name="Bilcke G."/>
        </authorList>
    </citation>
    <scope>NUCLEOTIDE SEQUENCE</scope>
</reference>
<feature type="chain" id="PRO_5042181650" evidence="1">
    <location>
        <begin position="17"/>
        <end position="444"/>
    </location>
</feature>
<accession>A0AAD2GAX9</accession>
<keyword evidence="1" id="KW-0732">Signal</keyword>
<protein>
    <submittedName>
        <fullName evidence="2">Uncharacterized protein</fullName>
    </submittedName>
</protein>
<evidence type="ECO:0000313" key="2">
    <source>
        <dbReference type="EMBL" id="CAJ1967670.1"/>
    </source>
</evidence>
<comment type="caution">
    <text evidence="2">The sequence shown here is derived from an EMBL/GenBank/DDBJ whole genome shotgun (WGS) entry which is preliminary data.</text>
</comment>